<organism evidence="7 8">
    <name type="scientific">Mytilus galloprovincialis</name>
    <name type="common">Mediterranean mussel</name>
    <dbReference type="NCBI Taxonomy" id="29158"/>
    <lineage>
        <taxon>Eukaryota</taxon>
        <taxon>Metazoa</taxon>
        <taxon>Spiralia</taxon>
        <taxon>Lophotrochozoa</taxon>
        <taxon>Mollusca</taxon>
        <taxon>Bivalvia</taxon>
        <taxon>Autobranchia</taxon>
        <taxon>Pteriomorphia</taxon>
        <taxon>Mytilida</taxon>
        <taxon>Mytiloidea</taxon>
        <taxon>Mytilidae</taxon>
        <taxon>Mytilinae</taxon>
        <taxon>Mytilus</taxon>
    </lineage>
</organism>
<keyword evidence="3 5" id="KW-1133">Transmembrane helix</keyword>
<dbReference type="EMBL" id="KV583732">
    <property type="protein sequence ID" value="OPL33309.1"/>
    <property type="molecule type" value="Genomic_DNA"/>
</dbReference>
<evidence type="ECO:0000256" key="3">
    <source>
        <dbReference type="ARBA" id="ARBA00022989"/>
    </source>
</evidence>
<evidence type="ECO:0000256" key="2">
    <source>
        <dbReference type="ARBA" id="ARBA00022692"/>
    </source>
</evidence>
<evidence type="ECO:0000259" key="6">
    <source>
        <dbReference type="Pfam" id="PF00955"/>
    </source>
</evidence>
<evidence type="ECO:0000256" key="4">
    <source>
        <dbReference type="ARBA" id="ARBA00023136"/>
    </source>
</evidence>
<keyword evidence="2 5" id="KW-0812">Transmembrane</keyword>
<dbReference type="GO" id="GO:0050801">
    <property type="term" value="P:monoatomic ion homeostasis"/>
    <property type="evidence" value="ECO:0007669"/>
    <property type="project" value="TreeGrafter"/>
</dbReference>
<dbReference type="GO" id="GO:0016323">
    <property type="term" value="C:basolateral plasma membrane"/>
    <property type="evidence" value="ECO:0007669"/>
    <property type="project" value="TreeGrafter"/>
</dbReference>
<keyword evidence="4 5" id="KW-0472">Membrane</keyword>
<feature type="transmembrane region" description="Helical" evidence="5">
    <location>
        <begin position="38"/>
        <end position="65"/>
    </location>
</feature>
<protein>
    <submittedName>
        <fullName evidence="7">Sodium 11 bicarbonate transporter-like protein</fullName>
    </submittedName>
</protein>
<dbReference type="AlphaFoldDB" id="A0A3L5TTR3"/>
<feature type="transmembrane region" description="Helical" evidence="5">
    <location>
        <begin position="235"/>
        <end position="257"/>
    </location>
</feature>
<evidence type="ECO:0000256" key="1">
    <source>
        <dbReference type="ARBA" id="ARBA00004141"/>
    </source>
</evidence>
<dbReference type="InterPro" id="IPR003020">
    <property type="entry name" value="HCO3_transpt_euk"/>
</dbReference>
<keyword evidence="8" id="KW-1185">Reference proteome</keyword>
<comment type="subcellular location">
    <subcellularLocation>
        <location evidence="1">Membrane</location>
        <topology evidence="1">Multi-pass membrane protein</topology>
    </subcellularLocation>
</comment>
<sequence>LYFACVLPNIAFGMLNDSNTAGAIGVQKILFSQCLGGLLFAVFGGQPLIVLLTTAPLALYTKIIYSISEDFDLDFNAMFACVGLWNAFFLIIYSVFNLSKLMKYSSRSTEEIFSLFIVFAFSADAIKDTVKDFNKNYYSSSCDSLSQGSLVNQTNISAVTTVMPSVNDTTTPAGNMIQDCLKENMKPFTYRANVEVVYVRETRLTGIISHIMIGLSLLLLPYPMSYIPRPVLDGLFLYIAITALFGNQMFDRIMLFFTEQAAYPPNHYIRRVPQRKIHLFTVTQILQLFVLCIFGFSPIPYMKMVFPILIMLLMPIR</sequence>
<feature type="domain" description="Bicarbonate transporter-like transmembrane" evidence="6">
    <location>
        <begin position="1"/>
        <end position="159"/>
    </location>
</feature>
<name>A0A3L5TTR3_MYTGA</name>
<evidence type="ECO:0000313" key="7">
    <source>
        <dbReference type="EMBL" id="OPL33309.1"/>
    </source>
</evidence>
<dbReference type="Proteomes" id="UP000266721">
    <property type="component" value="Unassembled WGS sequence"/>
</dbReference>
<dbReference type="InterPro" id="IPR011531">
    <property type="entry name" value="HCO3_transpt-like_TM_dom"/>
</dbReference>
<dbReference type="Pfam" id="PF00955">
    <property type="entry name" value="HCO3_cotransp"/>
    <property type="match status" value="2"/>
</dbReference>
<dbReference type="PANTHER" id="PTHR11453">
    <property type="entry name" value="ANION EXCHANGE PROTEIN"/>
    <property type="match status" value="1"/>
</dbReference>
<evidence type="ECO:0000313" key="8">
    <source>
        <dbReference type="Proteomes" id="UP000266721"/>
    </source>
</evidence>
<dbReference type="GO" id="GO:0006820">
    <property type="term" value="P:monoatomic anion transport"/>
    <property type="evidence" value="ECO:0007669"/>
    <property type="project" value="InterPro"/>
</dbReference>
<feature type="transmembrane region" description="Helical" evidence="5">
    <location>
        <begin position="204"/>
        <end position="223"/>
    </location>
</feature>
<feature type="domain" description="Bicarbonate transporter-like transmembrane" evidence="6">
    <location>
        <begin position="195"/>
        <end position="317"/>
    </location>
</feature>
<evidence type="ECO:0000256" key="5">
    <source>
        <dbReference type="SAM" id="Phobius"/>
    </source>
</evidence>
<proteinExistence type="predicted"/>
<dbReference type="PANTHER" id="PTHR11453:SF127">
    <property type="entry name" value="SOLUTE CARRIER FAMILY 4 MEMBER 11"/>
    <property type="match status" value="1"/>
</dbReference>
<accession>A0A3L5TTR3</accession>
<gene>
    <name evidence="7" type="ORF">AM593_00273</name>
</gene>
<dbReference type="GO" id="GO:0005452">
    <property type="term" value="F:solute:inorganic anion antiporter activity"/>
    <property type="evidence" value="ECO:0007669"/>
    <property type="project" value="InterPro"/>
</dbReference>
<reference evidence="7 8" key="1">
    <citation type="journal article" date="2016" name="PLoS ONE">
        <title>A First Insight into the Genome of the Filter-Feeder Mussel Mytilus galloprovincialis.</title>
        <authorList>
            <person name="Murgarella M."/>
            <person name="Puiu D."/>
            <person name="Novoa B."/>
            <person name="Figueras A."/>
            <person name="Posada D."/>
            <person name="Canchaya C."/>
        </authorList>
    </citation>
    <scope>NUCLEOTIDE SEQUENCE [LARGE SCALE GENOMIC DNA]</scope>
    <source>
        <tissue evidence="7">Muscle</tissue>
    </source>
</reference>
<feature type="transmembrane region" description="Helical" evidence="5">
    <location>
        <begin position="277"/>
        <end position="299"/>
    </location>
</feature>
<feature type="transmembrane region" description="Helical" evidence="5">
    <location>
        <begin position="77"/>
        <end position="98"/>
    </location>
</feature>
<comment type="caution">
    <text evidence="7">The sequence shown here is derived from an EMBL/GenBank/DDBJ whole genome shotgun (WGS) entry which is preliminary data.</text>
</comment>
<feature type="non-terminal residue" evidence="7">
    <location>
        <position position="1"/>
    </location>
</feature>